<dbReference type="EMBL" id="DS985225">
    <property type="protein sequence ID" value="EEY22486.1"/>
    <property type="molecule type" value="Genomic_DNA"/>
</dbReference>
<evidence type="ECO:0000313" key="3">
    <source>
        <dbReference type="EMBL" id="EEY22486.1"/>
    </source>
</evidence>
<dbReference type="Pfam" id="PF12776">
    <property type="entry name" value="Myb_DNA-bind_3"/>
    <property type="match status" value="1"/>
</dbReference>
<dbReference type="AlphaFoldDB" id="C9SUH5"/>
<dbReference type="STRING" id="526221.C9SUH5"/>
<reference evidence="4" key="1">
    <citation type="journal article" date="2011" name="PLoS Pathog.">
        <title>Comparative genomics yields insights into niche adaptation of plant vascular wilt pathogens.</title>
        <authorList>
            <person name="Klosterman S.J."/>
            <person name="Subbarao K.V."/>
            <person name="Kang S."/>
            <person name="Veronese P."/>
            <person name="Gold S.E."/>
            <person name="Thomma B.P.H.J."/>
            <person name="Chen Z."/>
            <person name="Henrissat B."/>
            <person name="Lee Y.-H."/>
            <person name="Park J."/>
            <person name="Garcia-Pedrajas M.D."/>
            <person name="Barbara D.J."/>
            <person name="Anchieta A."/>
            <person name="de Jonge R."/>
            <person name="Santhanam P."/>
            <person name="Maruthachalam K."/>
            <person name="Atallah Z."/>
            <person name="Amyotte S.G."/>
            <person name="Paz Z."/>
            <person name="Inderbitzin P."/>
            <person name="Hayes R.J."/>
            <person name="Heiman D.I."/>
            <person name="Young S."/>
            <person name="Zeng Q."/>
            <person name="Engels R."/>
            <person name="Galagan J."/>
            <person name="Cuomo C.A."/>
            <person name="Dobinson K.F."/>
            <person name="Ma L.-J."/>
        </authorList>
    </citation>
    <scope>NUCLEOTIDE SEQUENCE [LARGE SCALE GENOMIC DNA]</scope>
    <source>
        <strain evidence="4">VaMs.102 / ATCC MYA-4576 / FGSC 10136</strain>
    </source>
</reference>
<dbReference type="InterPro" id="IPR024752">
    <property type="entry name" value="Myb/SANT-like_dom"/>
</dbReference>
<name>C9SUH5_VERA1</name>
<protein>
    <recommendedName>
        <fullName evidence="2">Myb/SANT-like domain-containing protein</fullName>
    </recommendedName>
</protein>
<evidence type="ECO:0000259" key="2">
    <source>
        <dbReference type="Pfam" id="PF12776"/>
    </source>
</evidence>
<keyword evidence="4" id="KW-1185">Reference proteome</keyword>
<feature type="domain" description="Myb/SANT-like" evidence="2">
    <location>
        <begin position="28"/>
        <end position="122"/>
    </location>
</feature>
<dbReference type="KEGG" id="val:VDBG_08596"/>
<accession>C9SUH5</accession>
<dbReference type="OrthoDB" id="5307821at2759"/>
<dbReference type="PANTHER" id="PTHR46929">
    <property type="entry name" value="EXPRESSED PROTEIN"/>
    <property type="match status" value="1"/>
</dbReference>
<evidence type="ECO:0000313" key="4">
    <source>
        <dbReference type="Proteomes" id="UP000008698"/>
    </source>
</evidence>
<gene>
    <name evidence="3" type="ORF">VDBG_08596</name>
</gene>
<dbReference type="RefSeq" id="XP_003001551.1">
    <property type="nucleotide sequence ID" value="XM_003001505.1"/>
</dbReference>
<proteinExistence type="predicted"/>
<organism evidence="4">
    <name type="scientific">Verticillium alfalfae (strain VaMs.102 / ATCC MYA-4576 / FGSC 10136)</name>
    <name type="common">Verticillium wilt of alfalfa</name>
    <name type="synonym">Verticillium albo-atrum</name>
    <dbReference type="NCBI Taxonomy" id="526221"/>
    <lineage>
        <taxon>Eukaryota</taxon>
        <taxon>Fungi</taxon>
        <taxon>Dikarya</taxon>
        <taxon>Ascomycota</taxon>
        <taxon>Pezizomycotina</taxon>
        <taxon>Sordariomycetes</taxon>
        <taxon>Hypocreomycetidae</taxon>
        <taxon>Glomerellales</taxon>
        <taxon>Plectosphaerellaceae</taxon>
        <taxon>Verticillium</taxon>
    </lineage>
</organism>
<dbReference type="Proteomes" id="UP000008698">
    <property type="component" value="Unassembled WGS sequence"/>
</dbReference>
<evidence type="ECO:0000256" key="1">
    <source>
        <dbReference type="SAM" id="MobiDB-lite"/>
    </source>
</evidence>
<dbReference type="HOGENOM" id="CLU_1483091_0_0_1"/>
<dbReference type="eggNOG" id="ENOG502RRE4">
    <property type="taxonomic scope" value="Eukaryota"/>
</dbReference>
<feature type="region of interest" description="Disordered" evidence="1">
    <location>
        <begin position="1"/>
        <end position="21"/>
    </location>
</feature>
<dbReference type="GeneID" id="9529605"/>
<dbReference type="PANTHER" id="PTHR46929:SF3">
    <property type="entry name" value="MYB_SANT-LIKE DOMAIN-CONTAINING PROTEIN"/>
    <property type="match status" value="1"/>
</dbReference>
<sequence>MSDDEFSIDGPSGLAASSDRDKRAPRFSWTPAYEATFFRALCEAVQLGLRENHSFKAEAWDRAAAALQEKHAAYPTKNHLVNKSDNARKKFRLWRGLREDPEFLYNPNTRTVTATEEAWRSHIEAMDIFFRDFADEDMDLQLKIAEKALADENKAMVFCKMPATLRKHWVKRLREVHNNRVT</sequence>